<feature type="transmembrane region" description="Helical" evidence="2">
    <location>
        <begin position="324"/>
        <end position="349"/>
    </location>
</feature>
<feature type="transmembrane region" description="Helical" evidence="2">
    <location>
        <begin position="246"/>
        <end position="270"/>
    </location>
</feature>
<proteinExistence type="predicted"/>
<dbReference type="Proteomes" id="UP000033200">
    <property type="component" value="Chromosome"/>
</dbReference>
<dbReference type="STRING" id="1549858.MC45_14720"/>
<dbReference type="InterPro" id="IPR002528">
    <property type="entry name" value="MATE_fam"/>
</dbReference>
<protein>
    <submittedName>
        <fullName evidence="3">Multidrug transporter MATE</fullName>
    </submittedName>
</protein>
<accession>A0A097EIN4</accession>
<keyword evidence="2" id="KW-1133">Transmembrane helix</keyword>
<evidence type="ECO:0000256" key="2">
    <source>
        <dbReference type="SAM" id="Phobius"/>
    </source>
</evidence>
<dbReference type="AlphaFoldDB" id="A0A097EIN4"/>
<evidence type="ECO:0000313" key="3">
    <source>
        <dbReference type="EMBL" id="AIT07419.1"/>
    </source>
</evidence>
<keyword evidence="2" id="KW-0812">Transmembrane</keyword>
<keyword evidence="2" id="KW-0472">Membrane</keyword>
<feature type="transmembrane region" description="Helical" evidence="2">
    <location>
        <begin position="421"/>
        <end position="445"/>
    </location>
</feature>
<feature type="transmembrane region" description="Helical" evidence="2">
    <location>
        <begin position="196"/>
        <end position="220"/>
    </location>
</feature>
<dbReference type="HOGENOM" id="CLU_012893_6_4_5"/>
<sequence length="454" mass="46380">MASPIPLTTRAETRLLLALAWPVVLTSLNWTLLQVTDVMVVGLVSTEEVAALGASRALGFVGIVTGLSWLSGVLVMASRADGAGDLPRTGAVLREGLLLGLLLGLAIGLLFLVAAEPLLALIGVAADRIDESARVVRAFAIAYPFQLVNVAAAFFLEGVSRPRRVTVVNLAILPVNALLAWALSAGHLGLPALGAVGAALATTIASLLGAIGMVASVLTLPRARERGVLRFDAAAWRAVPRGAWALAKFGTVPAIASGLELAGFSILIALSTQLGDAAAHAFQIVFAMHNVTFAVALGLGSAAGVRAGNAVGEGAPVAAVRRTLIAVALSVLALGLGATLLAGAAPALVALFPATTQVHRIAAAMLPLWAPFIVFDGIQVVLVYALRSLGDQVVAGVNSILAYFVVTGGIGWWLVHHDGGASSLVWASGIGMLAAALLHGGRFALVSSRLRRRS</sequence>
<evidence type="ECO:0000313" key="4">
    <source>
        <dbReference type="Proteomes" id="UP000033200"/>
    </source>
</evidence>
<reference evidence="3 4" key="1">
    <citation type="submission" date="2014-09" db="EMBL/GenBank/DDBJ databases">
        <title>Using Illumina technology Improving SMRT sequencing Genome Assembly by RASTools.</title>
        <authorList>
            <person name="Zhou Y."/>
            <person name="Ma T."/>
            <person name="Liu T."/>
        </authorList>
    </citation>
    <scope>NUCLEOTIDE SEQUENCE [LARGE SCALE GENOMIC DNA]</scope>
    <source>
        <strain evidence="3 4">ATCC 55669</strain>
    </source>
</reference>
<feature type="transmembrane region" description="Helical" evidence="2">
    <location>
        <begin position="57"/>
        <end position="77"/>
    </location>
</feature>
<dbReference type="EMBL" id="CP009571">
    <property type="protein sequence ID" value="AIT07419.1"/>
    <property type="molecule type" value="Genomic_DNA"/>
</dbReference>
<feature type="transmembrane region" description="Helical" evidence="2">
    <location>
        <begin position="135"/>
        <end position="156"/>
    </location>
</feature>
<dbReference type="GO" id="GO:0015297">
    <property type="term" value="F:antiporter activity"/>
    <property type="evidence" value="ECO:0007669"/>
    <property type="project" value="InterPro"/>
</dbReference>
<feature type="transmembrane region" description="Helical" evidence="2">
    <location>
        <begin position="282"/>
        <end position="303"/>
    </location>
</feature>
<feature type="transmembrane region" description="Helical" evidence="2">
    <location>
        <begin position="393"/>
        <end position="415"/>
    </location>
</feature>
<dbReference type="PANTHER" id="PTHR43298:SF2">
    <property type="entry name" value="FMN_FAD EXPORTER YEEO-RELATED"/>
    <property type="match status" value="1"/>
</dbReference>
<keyword evidence="4" id="KW-1185">Reference proteome</keyword>
<dbReference type="PANTHER" id="PTHR43298">
    <property type="entry name" value="MULTIDRUG RESISTANCE PROTEIN NORM-RELATED"/>
    <property type="match status" value="1"/>
</dbReference>
<dbReference type="GO" id="GO:0042910">
    <property type="term" value="F:xenobiotic transmembrane transporter activity"/>
    <property type="evidence" value="ECO:0007669"/>
    <property type="project" value="InterPro"/>
</dbReference>
<keyword evidence="1" id="KW-0813">Transport</keyword>
<feature type="transmembrane region" description="Helical" evidence="2">
    <location>
        <begin position="361"/>
        <end position="386"/>
    </location>
</feature>
<dbReference type="RefSeq" id="WP_038664719.1">
    <property type="nucleotide sequence ID" value="NZ_CP009571.1"/>
</dbReference>
<gene>
    <name evidence="3" type="ORF">MC45_14720</name>
</gene>
<dbReference type="Pfam" id="PF01554">
    <property type="entry name" value="MatE"/>
    <property type="match status" value="2"/>
</dbReference>
<feature type="transmembrane region" description="Helical" evidence="2">
    <location>
        <begin position="97"/>
        <end position="115"/>
    </location>
</feature>
<dbReference type="InterPro" id="IPR050222">
    <property type="entry name" value="MATE_MdtK"/>
</dbReference>
<evidence type="ECO:0000256" key="1">
    <source>
        <dbReference type="ARBA" id="ARBA00022448"/>
    </source>
</evidence>
<organism evidence="3 4">
    <name type="scientific">Sphingomonas taxi</name>
    <dbReference type="NCBI Taxonomy" id="1549858"/>
    <lineage>
        <taxon>Bacteria</taxon>
        <taxon>Pseudomonadati</taxon>
        <taxon>Pseudomonadota</taxon>
        <taxon>Alphaproteobacteria</taxon>
        <taxon>Sphingomonadales</taxon>
        <taxon>Sphingomonadaceae</taxon>
        <taxon>Sphingomonas</taxon>
    </lineage>
</organism>
<dbReference type="KEGG" id="stax:MC45_14720"/>
<dbReference type="eggNOG" id="COG0534">
    <property type="taxonomic scope" value="Bacteria"/>
</dbReference>
<dbReference type="GO" id="GO:0005886">
    <property type="term" value="C:plasma membrane"/>
    <property type="evidence" value="ECO:0007669"/>
    <property type="project" value="TreeGrafter"/>
</dbReference>
<name>A0A097EIN4_9SPHN</name>
<feature type="transmembrane region" description="Helical" evidence="2">
    <location>
        <begin position="168"/>
        <end position="190"/>
    </location>
</feature>